<dbReference type="PANTHER" id="PTHR14969:SF13">
    <property type="entry name" value="AT30094P"/>
    <property type="match status" value="1"/>
</dbReference>
<dbReference type="InterPro" id="IPR000326">
    <property type="entry name" value="PAP2/HPO"/>
</dbReference>
<dbReference type="SUPFAM" id="SSF48317">
    <property type="entry name" value="Acid phosphatase/Vanadium-dependent haloperoxidase"/>
    <property type="match status" value="1"/>
</dbReference>
<dbReference type="SMART" id="SM00014">
    <property type="entry name" value="acidPPc"/>
    <property type="match status" value="1"/>
</dbReference>
<dbReference type="EMBL" id="ATHL01000054">
    <property type="protein sequence ID" value="EQB17661.1"/>
    <property type="molecule type" value="Genomic_DNA"/>
</dbReference>
<keyword evidence="4" id="KW-1185">Reference proteome</keyword>
<feature type="transmembrane region" description="Helical" evidence="1">
    <location>
        <begin position="201"/>
        <end position="220"/>
    </location>
</feature>
<keyword evidence="1" id="KW-1133">Transmembrane helix</keyword>
<name>T0HMQ5_9SPHN</name>
<dbReference type="RefSeq" id="WP_021233397.1">
    <property type="nucleotide sequence ID" value="NZ_ATHL01000054.1"/>
</dbReference>
<evidence type="ECO:0000313" key="4">
    <source>
        <dbReference type="Proteomes" id="UP000015527"/>
    </source>
</evidence>
<dbReference type="PATRIC" id="fig|1096930.3.peg.1464"/>
<feature type="transmembrane region" description="Helical" evidence="1">
    <location>
        <begin position="74"/>
        <end position="97"/>
    </location>
</feature>
<evidence type="ECO:0000313" key="3">
    <source>
        <dbReference type="EMBL" id="EQB17661.1"/>
    </source>
</evidence>
<feature type="transmembrane region" description="Helical" evidence="1">
    <location>
        <begin position="20"/>
        <end position="38"/>
    </location>
</feature>
<proteinExistence type="predicted"/>
<sequence>MPTSSESPIVLRHRMDPRKASLTAAACWTAFAFFAWAVPAGRTTQFDRLGLLFWRTHDLRPIGPTWLLEWVRDLTAMGGFLQLKLYTIFAVVALFWLRCRREGVLLALTVLSASLVNVGFKAVFGRPRPEIVPHLTEAGGASFPSGHSFNAASSYIAFALAFAALSPRASVRHTLVAGAMLLSLAVAWSRVWLGVHWLSDVMAGWLGGAGWAFLASALLYRPAESVVHAADELTEAGSRGGR</sequence>
<dbReference type="Proteomes" id="UP000015527">
    <property type="component" value="Unassembled WGS sequence"/>
</dbReference>
<protein>
    <recommendedName>
        <fullName evidence="2">Phosphatidic acid phosphatase type 2/haloperoxidase domain-containing protein</fullName>
    </recommendedName>
</protein>
<organism evidence="3 4">
    <name type="scientific">Novosphingobium lindaniclasticum LE124</name>
    <dbReference type="NCBI Taxonomy" id="1096930"/>
    <lineage>
        <taxon>Bacteria</taxon>
        <taxon>Pseudomonadati</taxon>
        <taxon>Pseudomonadota</taxon>
        <taxon>Alphaproteobacteria</taxon>
        <taxon>Sphingomonadales</taxon>
        <taxon>Sphingomonadaceae</taxon>
        <taxon>Novosphingobium</taxon>
    </lineage>
</organism>
<dbReference type="PANTHER" id="PTHR14969">
    <property type="entry name" value="SPHINGOSINE-1-PHOSPHATE PHOSPHOHYDROLASE"/>
    <property type="match status" value="1"/>
</dbReference>
<feature type="transmembrane region" description="Helical" evidence="1">
    <location>
        <begin position="104"/>
        <end position="124"/>
    </location>
</feature>
<dbReference type="CDD" id="cd03392">
    <property type="entry name" value="PAP2_like_2"/>
    <property type="match status" value="1"/>
</dbReference>
<dbReference type="AlphaFoldDB" id="T0HMQ5"/>
<comment type="caution">
    <text evidence="3">The sequence shown here is derived from an EMBL/GenBank/DDBJ whole genome shotgun (WGS) entry which is preliminary data.</text>
</comment>
<feature type="domain" description="Phosphatidic acid phosphatase type 2/haloperoxidase" evidence="2">
    <location>
        <begin position="102"/>
        <end position="216"/>
    </location>
</feature>
<evidence type="ECO:0000256" key="1">
    <source>
        <dbReference type="SAM" id="Phobius"/>
    </source>
</evidence>
<dbReference type="Pfam" id="PF01569">
    <property type="entry name" value="PAP2"/>
    <property type="match status" value="1"/>
</dbReference>
<feature type="transmembrane region" description="Helical" evidence="1">
    <location>
        <begin position="144"/>
        <end position="163"/>
    </location>
</feature>
<dbReference type="InterPro" id="IPR036938">
    <property type="entry name" value="PAP2/HPO_sf"/>
</dbReference>
<evidence type="ECO:0000259" key="2">
    <source>
        <dbReference type="SMART" id="SM00014"/>
    </source>
</evidence>
<feature type="transmembrane region" description="Helical" evidence="1">
    <location>
        <begin position="175"/>
        <end position="195"/>
    </location>
</feature>
<gene>
    <name evidence="3" type="ORF">L284_07440</name>
</gene>
<dbReference type="Gene3D" id="1.20.144.10">
    <property type="entry name" value="Phosphatidic acid phosphatase type 2/haloperoxidase"/>
    <property type="match status" value="2"/>
</dbReference>
<keyword evidence="1" id="KW-0472">Membrane</keyword>
<dbReference type="OrthoDB" id="9801622at2"/>
<dbReference type="eggNOG" id="COG0671">
    <property type="taxonomic scope" value="Bacteria"/>
</dbReference>
<accession>T0HMQ5</accession>
<keyword evidence="1" id="KW-0812">Transmembrane</keyword>
<reference evidence="3 4" key="1">
    <citation type="journal article" date="2013" name="Genome Announc.">
        <title>Genome Sequence of Novosphingobium lindaniclasticum LE124T, Isolated from a Hexachlorocyclohexane Dumpsite.</title>
        <authorList>
            <person name="Saxena A."/>
            <person name="Nayyar N."/>
            <person name="Sangwan N."/>
            <person name="Kumari R."/>
            <person name="Khurana J.P."/>
            <person name="Lal R."/>
        </authorList>
    </citation>
    <scope>NUCLEOTIDE SEQUENCE [LARGE SCALE GENOMIC DNA]</scope>
    <source>
        <strain evidence="3 4">LE124</strain>
    </source>
</reference>